<dbReference type="Pfam" id="PF02319">
    <property type="entry name" value="WHD_E2F_TDP"/>
    <property type="match status" value="1"/>
</dbReference>
<keyword evidence="4" id="KW-0808">Transferase</keyword>
<dbReference type="GO" id="GO:0016020">
    <property type="term" value="C:membrane"/>
    <property type="evidence" value="ECO:0007669"/>
    <property type="project" value="UniProtKB-SubCell"/>
</dbReference>
<dbReference type="SUPFAM" id="SSF46785">
    <property type="entry name" value="Winged helix' DNA-binding domain"/>
    <property type="match status" value="1"/>
</dbReference>
<dbReference type="InterPro" id="IPR003316">
    <property type="entry name" value="E2F_WHTH_DNA-bd_dom"/>
</dbReference>
<evidence type="ECO:0000256" key="6">
    <source>
        <dbReference type="ARBA" id="ARBA00023125"/>
    </source>
</evidence>
<keyword evidence="7 12" id="KW-0472">Membrane</keyword>
<dbReference type="PANTHER" id="PTHR45719">
    <property type="entry name" value="GLYCOSYLTRANSFERASE"/>
    <property type="match status" value="1"/>
</dbReference>
<dbReference type="SUPFAM" id="SSF144074">
    <property type="entry name" value="E2F-DP heterodimerization region"/>
    <property type="match status" value="1"/>
</dbReference>
<comment type="subcellular location">
    <subcellularLocation>
        <location evidence="1">Membrane</location>
        <topology evidence="1">Single-pass type II membrane protein</topology>
    </subcellularLocation>
    <subcellularLocation>
        <location evidence="11">Nucleus</location>
    </subcellularLocation>
</comment>
<feature type="domain" description="Transcription factor DP C-terminal" evidence="13">
    <location>
        <begin position="569"/>
        <end position="683"/>
    </location>
</feature>
<proteinExistence type="inferred from homology"/>
<evidence type="ECO:0000256" key="8">
    <source>
        <dbReference type="ARBA" id="ARBA00023163"/>
    </source>
</evidence>
<evidence type="ECO:0000256" key="10">
    <source>
        <dbReference type="ARBA" id="ARBA00023306"/>
    </source>
</evidence>
<keyword evidence="3" id="KW-0328">Glycosyltransferase</keyword>
<dbReference type="SMART" id="SM01138">
    <property type="entry name" value="DP"/>
    <property type="match status" value="1"/>
</dbReference>
<feature type="transmembrane region" description="Helical" evidence="12">
    <location>
        <begin position="14"/>
        <end position="34"/>
    </location>
</feature>
<evidence type="ECO:0000259" key="14">
    <source>
        <dbReference type="SMART" id="SM01372"/>
    </source>
</evidence>
<evidence type="ECO:0000313" key="16">
    <source>
        <dbReference type="Proteomes" id="UP001371456"/>
    </source>
</evidence>
<dbReference type="EMBL" id="JBANQN010000009">
    <property type="protein sequence ID" value="KAK6779301.1"/>
    <property type="molecule type" value="Genomic_DNA"/>
</dbReference>
<dbReference type="GO" id="GO:0015020">
    <property type="term" value="F:glucuronosyltransferase activity"/>
    <property type="evidence" value="ECO:0007669"/>
    <property type="project" value="InterPro"/>
</dbReference>
<evidence type="ECO:0000256" key="9">
    <source>
        <dbReference type="ARBA" id="ARBA00023180"/>
    </source>
</evidence>
<dbReference type="SMART" id="SM01372">
    <property type="entry name" value="E2F_TDP"/>
    <property type="match status" value="1"/>
</dbReference>
<keyword evidence="16" id="KW-1185">Reference proteome</keyword>
<dbReference type="PANTHER" id="PTHR45719:SF8">
    <property type="entry name" value="BETA-GLUCURONOSYLTRANSFERASE GLCAT14C"/>
    <property type="match status" value="1"/>
</dbReference>
<protein>
    <submittedName>
        <fullName evidence="15">Uncharacterized protein</fullName>
    </submittedName>
</protein>
<dbReference type="Pfam" id="PF08781">
    <property type="entry name" value="DP"/>
    <property type="match status" value="1"/>
</dbReference>
<dbReference type="InterPro" id="IPR036390">
    <property type="entry name" value="WH_DNA-bd_sf"/>
</dbReference>
<dbReference type="InterPro" id="IPR014889">
    <property type="entry name" value="Transc_factor_DP_C"/>
</dbReference>
<comment type="similarity">
    <text evidence="2 11">Belongs to the E2F/DP family.</text>
</comment>
<dbReference type="GO" id="GO:0006355">
    <property type="term" value="P:regulation of DNA-templated transcription"/>
    <property type="evidence" value="ECO:0007669"/>
    <property type="project" value="InterPro"/>
</dbReference>
<dbReference type="AlphaFoldDB" id="A0AAN8T8V5"/>
<feature type="domain" description="E2F/DP family winged-helix DNA-binding" evidence="14">
    <location>
        <begin position="480"/>
        <end position="562"/>
    </location>
</feature>
<keyword evidence="12" id="KW-1133">Transmembrane helix</keyword>
<keyword evidence="10" id="KW-0131">Cell cycle</keyword>
<sequence>MKRAHIRFIHHKKWSTPIIVFTIFVVILLLTLILTNPTSSFKPKSSTPHSKSVLFDEILPELPRLAYLISGTKNDGVKMKRLLQAVYHPRNYYLLHLDLESLDIERLELAKYVKSEFVFRDFGNVKVVGKSDLVTYKGPTMLASMLHSIAILLKLPKSWDWFINLSASDYPLMTQDDILHIFSYLPRDLNFLEHSSNIGYKEFSRVRPIIIDPGLYHLKKSGVFWAKEKRSVPASFKVFMGSEWVMLSRPFLEFCIWGWDNLPRTLLMYYTNFLYSLEGYFHTIVCNHKDYQNTTVNHDLHYIKWDNPPRQYPINLTLKHFEDMIQSGGPFARTFATNDPVLDKIDKEILRTSHGRFSPGAWCVGTSSLGKDPCIVYGSIDVVKPSAGSRSLEKLVLKLLDTENFSVVTDSCLQGHSSFRKFACMMDGKTSASTIQGLSRRRSEGKSSFRATADYDDKTLHVNQHTLTSDTTKLKKGSKIVGGGLRQYSIMVCKKVEDKGRITYSEVADEIIAELMTMENSSSVPLNESDEKNIRRRVYDSLNVLMALDVIERDRKEIRWKGLPNSDGRDMDETKKGHAELLAKIGKKAAYLKDLEEQLASLQNLKLRNEQSCKSTNGPSQGFSLPFILVQTAPHAMVEVEISEDMQLVHFDFNSVPFSLHDDAYVLKLMRNYELLESESVSRTS</sequence>
<keyword evidence="8 11" id="KW-0804">Transcription</keyword>
<reference evidence="15 16" key="1">
    <citation type="submission" date="2024-02" db="EMBL/GenBank/DDBJ databases">
        <title>de novo genome assembly of Solanum bulbocastanum strain 11H21.</title>
        <authorList>
            <person name="Hosaka A.J."/>
        </authorList>
    </citation>
    <scope>NUCLEOTIDE SEQUENCE [LARGE SCALE GENOMIC DNA]</scope>
    <source>
        <tissue evidence="15">Young leaves</tissue>
    </source>
</reference>
<dbReference type="InterPro" id="IPR037241">
    <property type="entry name" value="E2F-DP_heterodim"/>
</dbReference>
<dbReference type="GO" id="GO:0005634">
    <property type="term" value="C:nucleus"/>
    <property type="evidence" value="ECO:0007669"/>
    <property type="project" value="UniProtKB-SubCell"/>
</dbReference>
<evidence type="ECO:0000256" key="2">
    <source>
        <dbReference type="ARBA" id="ARBA00010940"/>
    </source>
</evidence>
<evidence type="ECO:0000256" key="1">
    <source>
        <dbReference type="ARBA" id="ARBA00004606"/>
    </source>
</evidence>
<dbReference type="Gene3D" id="1.10.10.10">
    <property type="entry name" value="Winged helix-like DNA-binding domain superfamily/Winged helix DNA-binding domain"/>
    <property type="match status" value="1"/>
</dbReference>
<dbReference type="InterPro" id="IPR038168">
    <property type="entry name" value="TF_DP_C_sf"/>
</dbReference>
<dbReference type="GO" id="GO:0003677">
    <property type="term" value="F:DNA binding"/>
    <property type="evidence" value="ECO:0007669"/>
    <property type="project" value="UniProtKB-KW"/>
</dbReference>
<dbReference type="GO" id="GO:0005667">
    <property type="term" value="C:transcription regulator complex"/>
    <property type="evidence" value="ECO:0007669"/>
    <property type="project" value="InterPro"/>
</dbReference>
<keyword evidence="6 11" id="KW-0238">DNA-binding</keyword>
<dbReference type="Pfam" id="PF02485">
    <property type="entry name" value="Branch"/>
    <property type="match status" value="1"/>
</dbReference>
<dbReference type="InterPro" id="IPR003406">
    <property type="entry name" value="Glyco_trans_14"/>
</dbReference>
<keyword evidence="12" id="KW-0812">Transmembrane</keyword>
<evidence type="ECO:0000256" key="12">
    <source>
        <dbReference type="SAM" id="Phobius"/>
    </source>
</evidence>
<evidence type="ECO:0000256" key="7">
    <source>
        <dbReference type="ARBA" id="ARBA00023136"/>
    </source>
</evidence>
<dbReference type="CDD" id="cd14458">
    <property type="entry name" value="DP_DD"/>
    <property type="match status" value="1"/>
</dbReference>
<dbReference type="InterPro" id="IPR036388">
    <property type="entry name" value="WH-like_DNA-bd_sf"/>
</dbReference>
<keyword evidence="5 11" id="KW-0805">Transcription regulation</keyword>
<accession>A0AAN8T8V5</accession>
<gene>
    <name evidence="15" type="ORF">RDI58_021485</name>
</gene>
<evidence type="ECO:0000259" key="13">
    <source>
        <dbReference type="SMART" id="SM01138"/>
    </source>
</evidence>
<dbReference type="InterPro" id="IPR044610">
    <property type="entry name" value="GLCAT14A/B/C"/>
</dbReference>
<comment type="caution">
    <text evidence="15">The sequence shown here is derived from an EMBL/GenBank/DDBJ whole genome shotgun (WGS) entry which is preliminary data.</text>
</comment>
<keyword evidence="11" id="KW-0539">Nucleus</keyword>
<evidence type="ECO:0000256" key="3">
    <source>
        <dbReference type="ARBA" id="ARBA00022676"/>
    </source>
</evidence>
<organism evidence="15 16">
    <name type="scientific">Solanum bulbocastanum</name>
    <name type="common">Wild potato</name>
    <dbReference type="NCBI Taxonomy" id="147425"/>
    <lineage>
        <taxon>Eukaryota</taxon>
        <taxon>Viridiplantae</taxon>
        <taxon>Streptophyta</taxon>
        <taxon>Embryophyta</taxon>
        <taxon>Tracheophyta</taxon>
        <taxon>Spermatophyta</taxon>
        <taxon>Magnoliopsida</taxon>
        <taxon>eudicotyledons</taxon>
        <taxon>Gunneridae</taxon>
        <taxon>Pentapetalae</taxon>
        <taxon>asterids</taxon>
        <taxon>lamiids</taxon>
        <taxon>Solanales</taxon>
        <taxon>Solanaceae</taxon>
        <taxon>Solanoideae</taxon>
        <taxon>Solaneae</taxon>
        <taxon>Solanum</taxon>
    </lineage>
</organism>
<dbReference type="Proteomes" id="UP001371456">
    <property type="component" value="Unassembled WGS sequence"/>
</dbReference>
<evidence type="ECO:0000256" key="11">
    <source>
        <dbReference type="RuleBase" id="RU003796"/>
    </source>
</evidence>
<evidence type="ECO:0000256" key="5">
    <source>
        <dbReference type="ARBA" id="ARBA00023015"/>
    </source>
</evidence>
<dbReference type="FunFam" id="1.10.10.10:FF:000360">
    <property type="entry name" value="Transcription factor Dp-1, a"/>
    <property type="match status" value="1"/>
</dbReference>
<evidence type="ECO:0000313" key="15">
    <source>
        <dbReference type="EMBL" id="KAK6779301.1"/>
    </source>
</evidence>
<name>A0AAN8T8V5_SOLBU</name>
<dbReference type="Gene3D" id="1.20.140.80">
    <property type="entry name" value="Transcription factor DP"/>
    <property type="match status" value="1"/>
</dbReference>
<evidence type="ECO:0000256" key="4">
    <source>
        <dbReference type="ARBA" id="ARBA00022679"/>
    </source>
</evidence>
<keyword evidence="9" id="KW-0325">Glycoprotein</keyword>